<dbReference type="Pfam" id="PF25597">
    <property type="entry name" value="SH3_retrovirus"/>
    <property type="match status" value="1"/>
</dbReference>
<dbReference type="SUPFAM" id="SSF53098">
    <property type="entry name" value="Ribonuclease H-like"/>
    <property type="match status" value="1"/>
</dbReference>
<dbReference type="Gene3D" id="3.30.420.10">
    <property type="entry name" value="Ribonuclease H-like superfamily/Ribonuclease H"/>
    <property type="match status" value="1"/>
</dbReference>
<dbReference type="CDD" id="cd09272">
    <property type="entry name" value="RNase_HI_RT_Ty1"/>
    <property type="match status" value="1"/>
</dbReference>
<dbReference type="EMBL" id="JAMFTS010000001">
    <property type="protein sequence ID" value="KAJ4817400.1"/>
    <property type="molecule type" value="Genomic_DNA"/>
</dbReference>
<gene>
    <name evidence="4" type="ORF">LUZ62_029966</name>
</gene>
<keyword evidence="5" id="KW-1185">Reference proteome</keyword>
<feature type="compositionally biased region" description="Gly residues" evidence="1">
    <location>
        <begin position="1"/>
        <end position="16"/>
    </location>
</feature>
<accession>A0AAV8HHP8</accession>
<proteinExistence type="predicted"/>
<reference evidence="4" key="1">
    <citation type="submission" date="2022-08" db="EMBL/GenBank/DDBJ databases">
        <authorList>
            <person name="Marques A."/>
        </authorList>
    </citation>
    <scope>NUCLEOTIDE SEQUENCE</scope>
    <source>
        <strain evidence="4">RhyPub2mFocal</strain>
        <tissue evidence="4">Leaves</tissue>
    </source>
</reference>
<feature type="compositionally biased region" description="Low complexity" evidence="1">
    <location>
        <begin position="47"/>
        <end position="97"/>
    </location>
</feature>
<dbReference type="InterPro" id="IPR057670">
    <property type="entry name" value="SH3_retrovirus"/>
</dbReference>
<dbReference type="InterPro" id="IPR043502">
    <property type="entry name" value="DNA/RNA_pol_sf"/>
</dbReference>
<feature type="domain" description="Retroviral polymerase SH3-like" evidence="3">
    <location>
        <begin position="264"/>
        <end position="323"/>
    </location>
</feature>
<feature type="domain" description="Reverse transcriptase Ty1/copia-type" evidence="2">
    <location>
        <begin position="532"/>
        <end position="774"/>
    </location>
</feature>
<dbReference type="InterPro" id="IPR012337">
    <property type="entry name" value="RNaseH-like_sf"/>
</dbReference>
<feature type="region of interest" description="Disordered" evidence="1">
    <location>
        <begin position="1"/>
        <end position="97"/>
    </location>
</feature>
<evidence type="ECO:0000256" key="1">
    <source>
        <dbReference type="SAM" id="MobiDB-lite"/>
    </source>
</evidence>
<evidence type="ECO:0000313" key="5">
    <source>
        <dbReference type="Proteomes" id="UP001140206"/>
    </source>
</evidence>
<dbReference type="PANTHER" id="PTHR11439:SF462">
    <property type="match status" value="1"/>
</dbReference>
<organism evidence="4 5">
    <name type="scientific">Rhynchospora pubera</name>
    <dbReference type="NCBI Taxonomy" id="906938"/>
    <lineage>
        <taxon>Eukaryota</taxon>
        <taxon>Viridiplantae</taxon>
        <taxon>Streptophyta</taxon>
        <taxon>Embryophyta</taxon>
        <taxon>Tracheophyta</taxon>
        <taxon>Spermatophyta</taxon>
        <taxon>Magnoliopsida</taxon>
        <taxon>Liliopsida</taxon>
        <taxon>Poales</taxon>
        <taxon>Cyperaceae</taxon>
        <taxon>Cyperoideae</taxon>
        <taxon>Rhynchosporeae</taxon>
        <taxon>Rhynchospora</taxon>
    </lineage>
</organism>
<evidence type="ECO:0000313" key="4">
    <source>
        <dbReference type="EMBL" id="KAJ4817400.1"/>
    </source>
</evidence>
<evidence type="ECO:0000259" key="2">
    <source>
        <dbReference type="Pfam" id="PF07727"/>
    </source>
</evidence>
<dbReference type="InterPro" id="IPR036397">
    <property type="entry name" value="RNaseH_sf"/>
</dbReference>
<dbReference type="InterPro" id="IPR013103">
    <property type="entry name" value="RVT_2"/>
</dbReference>
<sequence>MAGDGNGDGRGIGAEGSGRARSGSREGRSGGEGGRGRVHAYANAVHSAGTSGAGASSAGASGAGASSAGASGAGASSAGASGVGASSSGASGAGASSAVSIPGLSDYQVQQIIAIIAKSDAGASNKGASNEKFSAVGLPNGEQTVAQHEGDVVLSEDFVLERDHSTRTLIGVGEQKDGVYYYHRGASGKAFHNGRVERKHRHILNVARALRFQANLPLEFWGECVLSAAYLINRTPTQVLSNKTPYELLFGKAPSYAAVRNFGCLCYIKSRTSDKFESRSRKCAFVGYPYGKKGWKVFDLETQEFIISRDVIFCEDVYPFSEMASENAPASGLSGQNAPRVGQSDDAVFVQLANNSRTAEYLLDSERVEARGSSHVFYDSESTNDQSAPISSLSAPALSGESAPASSGESAPSSGLSAPASSGESAPASSQSAPASEQVAPRRSRHPPVRLQDYICYTAKCDPSYAHPTSAATSCTPYPIAHYVNCDKFSLAHRKFLAAVTAKKEPEHFGEAMKDNNWRKAMQTEIEALERNNTWSIEDLPSNKKAIGCKWVYRIKYNSYGSVERYKARLVVLGNRQVEGIDFKETFAPVAKMVSVRTFLAVAVAKDWELHQMDVHNAFLHGDLHEEVYIRLPPGFASKYPGKVCRLRKSLYGLRQAPRMWFSKLTEALQVYGFTQSYADYSLFTMKKGDVFLAILVYVDDLVIAGNNSEAIVQFKQYLSRTFYMKDLGALKYFLGIEIARNPTGLYLCQRKYTLDIVAECGLLGGKPAAFPIEQNHNLSIASGKPMEDLERYRRLIGRLIYLTITRPDLCYSVHILAQFMHAPLDVHYDAAIRVMRYLKGSPGQGILLSANSDLTLYGYCDSDWATCPLTRRSLTGYFVMLGTSPISWKTKKQHTVSRSSAEAEYRSMATTACELTWLKALLQSLGVLHAQPMKLMCDSQAALHIAANPVFHERTKHIEIDCHFVRDQIQAGCIIASHVRTNEQLADIFTKALGKRQFHYLLGKLGILNLHAQLEGEYYGNNLRDKIS</sequence>
<protein>
    <submittedName>
        <fullName evidence="4">Retroelement pol polyprotein-like</fullName>
    </submittedName>
</protein>
<evidence type="ECO:0000259" key="3">
    <source>
        <dbReference type="Pfam" id="PF25597"/>
    </source>
</evidence>
<feature type="compositionally biased region" description="Low complexity" evidence="1">
    <location>
        <begin position="387"/>
        <end position="437"/>
    </location>
</feature>
<dbReference type="SUPFAM" id="SSF56672">
    <property type="entry name" value="DNA/RNA polymerases"/>
    <property type="match status" value="1"/>
</dbReference>
<dbReference type="AlphaFoldDB" id="A0AAV8HHP8"/>
<dbReference type="GO" id="GO:0003676">
    <property type="term" value="F:nucleic acid binding"/>
    <property type="evidence" value="ECO:0007669"/>
    <property type="project" value="InterPro"/>
</dbReference>
<dbReference type="PANTHER" id="PTHR11439">
    <property type="entry name" value="GAG-POL-RELATED RETROTRANSPOSON"/>
    <property type="match status" value="1"/>
</dbReference>
<feature type="region of interest" description="Disordered" evidence="1">
    <location>
        <begin position="378"/>
        <end position="445"/>
    </location>
</feature>
<dbReference type="Pfam" id="PF07727">
    <property type="entry name" value="RVT_2"/>
    <property type="match status" value="1"/>
</dbReference>
<comment type="caution">
    <text evidence="4">The sequence shown here is derived from an EMBL/GenBank/DDBJ whole genome shotgun (WGS) entry which is preliminary data.</text>
</comment>
<dbReference type="Proteomes" id="UP001140206">
    <property type="component" value="Chromosome 1"/>
</dbReference>
<name>A0AAV8HHP8_9POAL</name>